<dbReference type="EMBL" id="AP026966">
    <property type="protein sequence ID" value="BDT56551.1"/>
    <property type="molecule type" value="Genomic_DNA"/>
</dbReference>
<keyword evidence="5" id="KW-1185">Reference proteome</keyword>
<proteinExistence type="predicted"/>
<evidence type="ECO:0000256" key="1">
    <source>
        <dbReference type="SAM" id="MobiDB-lite"/>
    </source>
</evidence>
<keyword evidence="2" id="KW-0732">Signal</keyword>
<protein>
    <recommendedName>
        <fullName evidence="3">Ysc84 actin-binding domain-containing protein</fullName>
    </recommendedName>
</protein>
<dbReference type="PANTHER" id="PTHR15629:SF2">
    <property type="entry name" value="SH3 DOMAIN-CONTAINING YSC84-LIKE PROTEIN 1"/>
    <property type="match status" value="1"/>
</dbReference>
<feature type="compositionally biased region" description="Basic and acidic residues" evidence="1">
    <location>
        <begin position="259"/>
        <end position="271"/>
    </location>
</feature>
<dbReference type="InterPro" id="IPR051702">
    <property type="entry name" value="SH3_domain_YSC84-like"/>
</dbReference>
<feature type="signal peptide" evidence="2">
    <location>
        <begin position="1"/>
        <end position="26"/>
    </location>
</feature>
<dbReference type="InterPro" id="IPR007461">
    <property type="entry name" value="Ysc84_actin-binding"/>
</dbReference>
<name>A0ABM8C072_9BURK</name>
<feature type="domain" description="Ysc84 actin-binding" evidence="3">
    <location>
        <begin position="119"/>
        <end position="237"/>
    </location>
</feature>
<organism evidence="4 5">
    <name type="scientific">Massilia varians</name>
    <dbReference type="NCBI Taxonomy" id="457921"/>
    <lineage>
        <taxon>Bacteria</taxon>
        <taxon>Pseudomonadati</taxon>
        <taxon>Pseudomonadota</taxon>
        <taxon>Betaproteobacteria</taxon>
        <taxon>Burkholderiales</taxon>
        <taxon>Oxalobacteraceae</taxon>
        <taxon>Telluria group</taxon>
        <taxon>Massilia</taxon>
    </lineage>
</organism>
<evidence type="ECO:0000313" key="4">
    <source>
        <dbReference type="EMBL" id="BDT56551.1"/>
    </source>
</evidence>
<feature type="chain" id="PRO_5046254206" description="Ysc84 actin-binding domain-containing protein" evidence="2">
    <location>
        <begin position="27"/>
        <end position="271"/>
    </location>
</feature>
<dbReference type="Pfam" id="PF04366">
    <property type="entry name" value="Ysc84"/>
    <property type="match status" value="1"/>
</dbReference>
<dbReference type="Proteomes" id="UP001163336">
    <property type="component" value="Chromosome"/>
</dbReference>
<evidence type="ECO:0000313" key="5">
    <source>
        <dbReference type="Proteomes" id="UP001163336"/>
    </source>
</evidence>
<reference evidence="4" key="1">
    <citation type="submission" date="2022-11" db="EMBL/GenBank/DDBJ databases">
        <title>Isolation and characterization of PLA-degrading bacterium Massilia sp. from Antarctic soil.</title>
        <authorList>
            <person name="Sato K."/>
            <person name="Gomez-Fuentes C."/>
            <person name="Ahmad S.A."/>
            <person name="Zulkharnain A."/>
        </authorList>
    </citation>
    <scope>NUCLEOTIDE SEQUENCE</scope>
    <source>
        <strain evidence="4">N-3</strain>
    </source>
</reference>
<feature type="compositionally biased region" description="Low complexity" evidence="1">
    <location>
        <begin position="234"/>
        <end position="258"/>
    </location>
</feature>
<feature type="region of interest" description="Disordered" evidence="1">
    <location>
        <begin position="234"/>
        <end position="271"/>
    </location>
</feature>
<accession>A0ABM8C072</accession>
<evidence type="ECO:0000259" key="3">
    <source>
        <dbReference type="Pfam" id="PF04366"/>
    </source>
</evidence>
<dbReference type="CDD" id="cd11524">
    <property type="entry name" value="SYLF"/>
    <property type="match status" value="1"/>
</dbReference>
<evidence type="ECO:0000256" key="2">
    <source>
        <dbReference type="SAM" id="SignalP"/>
    </source>
</evidence>
<dbReference type="PANTHER" id="PTHR15629">
    <property type="entry name" value="SH3YL1 PROTEIN"/>
    <property type="match status" value="1"/>
</dbReference>
<gene>
    <name evidence="4" type="ORF">MasN3_00450</name>
</gene>
<sequence length="271" mass="28289">MNRTMKRFVATSLAALLAGTAGAALAQVGSAKDAATPGTARHKEELKDANEHVNSAIRVVHRMQATPEMRALLERAKGVFVVPKYGEAALGVGARGGAGVLLVRNGNTWSNPAFYNMGGITAGLQAGAEAGAIAFVLNDQKALNSFMQNNKFSLGADAGLTLVDWSKKGEGSAGWGNITAWADTEGLFGGAAINITDIDYDEDETAAYYRRQVAARDVMSGKVKNPQADMLRQALANASSGSGTAAMGSSGTRGTTSSKDTKTESERERSR</sequence>